<dbReference type="PROSITE" id="PS51750">
    <property type="entry name" value="BRO_N"/>
    <property type="match status" value="1"/>
</dbReference>
<organism evidence="2 3">
    <name type="scientific">Salmonella phage emiel</name>
    <dbReference type="NCBI Taxonomy" id="2713295"/>
    <lineage>
        <taxon>Viruses</taxon>
        <taxon>Duplodnaviria</taxon>
        <taxon>Heunggongvirae</taxon>
        <taxon>Uroviricota</taxon>
        <taxon>Caudoviricetes</taxon>
        <taxon>Rosemountvirus</taxon>
        <taxon>Rosemountvirus yarpen</taxon>
    </lineage>
</organism>
<dbReference type="Proteomes" id="UP000502222">
    <property type="component" value="Genome"/>
</dbReference>
<feature type="domain" description="Bro-N" evidence="1">
    <location>
        <begin position="1"/>
        <end position="102"/>
    </location>
</feature>
<reference evidence="3" key="1">
    <citation type="submission" date="2020-02" db="EMBL/GenBank/DDBJ databases">
        <authorList>
            <person name="Olsen N.S."/>
            <person name="Forero-Junco L."/>
            <person name="Kot W."/>
            <person name="Hansen L.H."/>
        </authorList>
    </citation>
    <scope>NUCLEOTIDE SEQUENCE [LARGE SCALE GENOMIC DNA]</scope>
</reference>
<evidence type="ECO:0000259" key="1">
    <source>
        <dbReference type="PROSITE" id="PS51750"/>
    </source>
</evidence>
<gene>
    <name evidence="2" type="ORF">emiel_18</name>
</gene>
<evidence type="ECO:0000313" key="3">
    <source>
        <dbReference type="Proteomes" id="UP000502222"/>
    </source>
</evidence>
<dbReference type="SMART" id="SM01040">
    <property type="entry name" value="Bro-N"/>
    <property type="match status" value="1"/>
</dbReference>
<protein>
    <recommendedName>
        <fullName evidence="1">Bro-N domain-containing protein</fullName>
    </recommendedName>
</protein>
<evidence type="ECO:0000313" key="2">
    <source>
        <dbReference type="EMBL" id="QIN98241.1"/>
    </source>
</evidence>
<sequence length="168" mass="18940">MNPIVKVFEGKNITFSSINRGTKMVPLIVVKGSDLAKALGYSHSKKLYKRLDSDYKITDDKGAVWVTEPGIYQAIFGSHLESAKAFQRWAYEEVFPTIRGNGYYVTPELQPALDLLSDEIDLLRAYATADCHGRARLKSRIMTVWKKQVENGNSLDRVVQILKGNSAW</sequence>
<accession>A0A6G8RA08</accession>
<name>A0A6G8RA08_9CAUD</name>
<dbReference type="EMBL" id="MT074434">
    <property type="protein sequence ID" value="QIN98241.1"/>
    <property type="molecule type" value="Genomic_DNA"/>
</dbReference>
<dbReference type="Pfam" id="PF02498">
    <property type="entry name" value="Bro-N"/>
    <property type="match status" value="1"/>
</dbReference>
<proteinExistence type="predicted"/>
<dbReference type="InterPro" id="IPR003497">
    <property type="entry name" value="BRO_N_domain"/>
</dbReference>